<feature type="compositionally biased region" description="Polar residues" evidence="1">
    <location>
        <begin position="278"/>
        <end position="292"/>
    </location>
</feature>
<evidence type="ECO:0000313" key="3">
    <source>
        <dbReference type="Proteomes" id="UP001432216"/>
    </source>
</evidence>
<feature type="region of interest" description="Disordered" evidence="1">
    <location>
        <begin position="1"/>
        <end position="41"/>
    </location>
</feature>
<feature type="region of interest" description="Disordered" evidence="1">
    <location>
        <begin position="272"/>
        <end position="292"/>
    </location>
</feature>
<evidence type="ECO:0000256" key="1">
    <source>
        <dbReference type="SAM" id="MobiDB-lite"/>
    </source>
</evidence>
<name>A0ABZ2B1Y8_9TREE</name>
<reference evidence="2 3" key="1">
    <citation type="submission" date="2024-01" db="EMBL/GenBank/DDBJ databases">
        <title>Comparative genomics of Cryptococcus and Kwoniella reveals pathogenesis evolution and contrasting modes of karyotype evolution via chromosome fusion or intercentromeric recombination.</title>
        <authorList>
            <person name="Coelho M.A."/>
            <person name="David-Palma M."/>
            <person name="Shea T."/>
            <person name="Bowers K."/>
            <person name="McGinley-Smith S."/>
            <person name="Mohammad A.W."/>
            <person name="Gnirke A."/>
            <person name="Yurkov A.M."/>
            <person name="Nowrousian M."/>
            <person name="Sun S."/>
            <person name="Cuomo C.A."/>
            <person name="Heitman J."/>
        </authorList>
    </citation>
    <scope>NUCLEOTIDE SEQUENCE [LARGE SCALE GENOMIC DNA]</scope>
    <source>
        <strain evidence="2 3">7685027</strain>
    </source>
</reference>
<feature type="compositionally biased region" description="Basic residues" evidence="1">
    <location>
        <begin position="100"/>
        <end position="113"/>
    </location>
</feature>
<keyword evidence="3" id="KW-1185">Reference proteome</keyword>
<dbReference type="EMBL" id="CP143817">
    <property type="protein sequence ID" value="WVO24672.1"/>
    <property type="molecule type" value="Genomic_DNA"/>
</dbReference>
<accession>A0ABZ2B1Y8</accession>
<sequence>MIKKKQAPLTSRSESREAERSSRMKFDEEEKRISYRQQPSDESWNFKTLQKKKSFFGSANLKKKVKRLASQIMKDKPASPTAVATPLTELHPPLSAPQRKSQRMARPPLHKISHTLQDSLPGGNKSTVSQVFPPKKPRKTASWPPPKSPQISSNRLLFTKQSNNIHYRPSSVYINDLRKAIKMDTGHMLNVPFFRAAPITRPNSYCTLQRQLARLQLCDEALTKRVQLHSQEKICSDKDETNKATDTKKPCLLKQYSCVSFDQETSQSLSAISSLSSDGNPSGLSTPSLTNGSSRTSLFELKRVSSLPTTIRSEKSRHNEVLVEVSDQTFNRSSNPSIFDFLKHSRESKHRTKRQSEKRKDITPESFACQFDRSSQSARPRTHHPDAIYAKKISKEKLNVGPVYPNQRRRPGTLEKMTRSIRVGDST</sequence>
<dbReference type="GeneID" id="89992811"/>
<feature type="compositionally biased region" description="Basic and acidic residues" evidence="1">
    <location>
        <begin position="13"/>
        <end position="33"/>
    </location>
</feature>
<feature type="compositionally biased region" description="Polar residues" evidence="1">
    <location>
        <begin position="114"/>
        <end position="130"/>
    </location>
</feature>
<protein>
    <recommendedName>
        <fullName evidence="4">TPX2 central domain-containing protein</fullName>
    </recommendedName>
</protein>
<feature type="region of interest" description="Disordered" evidence="1">
    <location>
        <begin position="72"/>
        <end position="153"/>
    </location>
</feature>
<feature type="region of interest" description="Disordered" evidence="1">
    <location>
        <begin position="399"/>
        <end position="427"/>
    </location>
</feature>
<organism evidence="2 3">
    <name type="scientific">Cryptococcus decagattii</name>
    <dbReference type="NCBI Taxonomy" id="1859122"/>
    <lineage>
        <taxon>Eukaryota</taxon>
        <taxon>Fungi</taxon>
        <taxon>Dikarya</taxon>
        <taxon>Basidiomycota</taxon>
        <taxon>Agaricomycotina</taxon>
        <taxon>Tremellomycetes</taxon>
        <taxon>Tremellales</taxon>
        <taxon>Cryptococcaceae</taxon>
        <taxon>Cryptococcus</taxon>
        <taxon>Cryptococcus gattii species complex</taxon>
    </lineage>
</organism>
<dbReference type="RefSeq" id="XP_064723911.1">
    <property type="nucleotide sequence ID" value="XM_064867839.1"/>
</dbReference>
<evidence type="ECO:0008006" key="4">
    <source>
        <dbReference type="Google" id="ProtNLM"/>
    </source>
</evidence>
<gene>
    <name evidence="2" type="ORF">IAS62_006042</name>
</gene>
<dbReference type="Proteomes" id="UP001432216">
    <property type="component" value="Chromosome 12"/>
</dbReference>
<evidence type="ECO:0000313" key="2">
    <source>
        <dbReference type="EMBL" id="WVO24672.1"/>
    </source>
</evidence>
<proteinExistence type="predicted"/>